<comment type="caution">
    <text evidence="5">The sequence shown here is derived from an EMBL/GenBank/DDBJ whole genome shotgun (WGS) entry which is preliminary data.</text>
</comment>
<dbReference type="InterPro" id="IPR013491">
    <property type="entry name" value="Tape_meas_N"/>
</dbReference>
<accession>A0ABX0UWB8</accession>
<proteinExistence type="predicted"/>
<dbReference type="InterPro" id="IPR025282">
    <property type="entry name" value="DUF4214"/>
</dbReference>
<dbReference type="Proteomes" id="UP001429580">
    <property type="component" value="Unassembled WGS sequence"/>
</dbReference>
<dbReference type="PANTHER" id="PTHR45615">
    <property type="entry name" value="MYOSIN HEAVY CHAIN, NON-MUSCLE"/>
    <property type="match status" value="1"/>
</dbReference>
<evidence type="ECO:0000256" key="1">
    <source>
        <dbReference type="SAM" id="Coils"/>
    </source>
</evidence>
<name>A0ABX0UWB8_9HYPH</name>
<dbReference type="RefSeq" id="WP_166949584.1">
    <property type="nucleotide sequence ID" value="NZ_JAASQI010000002.1"/>
</dbReference>
<feature type="coiled-coil region" evidence="1">
    <location>
        <begin position="1878"/>
        <end position="1932"/>
    </location>
</feature>
<evidence type="ECO:0000256" key="2">
    <source>
        <dbReference type="SAM" id="Phobius"/>
    </source>
</evidence>
<keyword evidence="2" id="KW-0812">Transmembrane</keyword>
<dbReference type="Gene3D" id="1.10.287.950">
    <property type="entry name" value="Methyl-accepting chemotaxis protein"/>
    <property type="match status" value="1"/>
</dbReference>
<protein>
    <submittedName>
        <fullName evidence="5">Tape measure domain-containing protein</fullName>
    </submittedName>
</protein>
<organism evidence="5 6">
    <name type="scientific">Pseudochelatococcus lubricantis</name>
    <dbReference type="NCBI Taxonomy" id="1538102"/>
    <lineage>
        <taxon>Bacteria</taxon>
        <taxon>Pseudomonadati</taxon>
        <taxon>Pseudomonadota</taxon>
        <taxon>Alphaproteobacteria</taxon>
        <taxon>Hyphomicrobiales</taxon>
        <taxon>Chelatococcaceae</taxon>
        <taxon>Pseudochelatococcus</taxon>
    </lineage>
</organism>
<feature type="coiled-coil region" evidence="1">
    <location>
        <begin position="763"/>
        <end position="790"/>
    </location>
</feature>
<feature type="domain" description="DUF4214" evidence="3">
    <location>
        <begin position="2002"/>
        <end position="2042"/>
    </location>
</feature>
<dbReference type="PANTHER" id="PTHR45615:SF68">
    <property type="entry name" value="NUCLEOPROTEIN TPR_MLP1 DOMAIN-CONTAINING PROTEIN"/>
    <property type="match status" value="1"/>
</dbReference>
<feature type="domain" description="Tape measure protein N-terminal" evidence="4">
    <location>
        <begin position="174"/>
        <end position="364"/>
    </location>
</feature>
<feature type="transmembrane region" description="Helical" evidence="2">
    <location>
        <begin position="1082"/>
        <end position="1102"/>
    </location>
</feature>
<keyword evidence="2" id="KW-1133">Transmembrane helix</keyword>
<sequence>MATTHSVNLEVNTAGVKKASVDLADIEKSINEAGKAIDTFGDKSNDAGKSVEKTGEKTRKVITNFERVEKAIRDAEKAMQQMARATSHMGSSIDRMEAELRQATAAMRASAEATRAMQASIAQMGSSFDRAVAGMRSAGSEARAGASSVSLLSTAYSHLAGLIAGLGVYQLGRTFIEMADTSKMLEGRLKLVTSSSDELVAVQGRLYAVAQGSGSALESTVELYARLARSTRSLGVESDTLLTVTNTLQQAFAVSGASTQEATNAIIQMSQGLAAGALRGEEFNSVAEQGSRITELLADSLGMTIGELRAFAAEGGITTQVIIDATVKGAQKIAEEYAKLPPTVEREMTLMRNAVLQGIGDIDKELAITETIARHMKEMRQAIEAADIGAIIDKWVPSFGAVAAAVTLVSGAMASRLVPSLALTAGQMAAPIALAWQISASATAAAAATSILSGALSALNAVMRAFGGPIGLVISGVAAGIAYWATSTDDATASLRVYESVLNSIIKKYRESAGDVEKFAKALDEMSRTELEASLQKARKEFESIKQTMGEIAGGGLLTTFKQAFGVEMSEGARRLADATDRLFKSGDLTGFRQTLDAISAATPEVAQQADELMKLASKYEDAGRNAGIFSNAVAASEGDMNGAGRTADLLAGKVTGMGNAAAGATPQVYGLSSAMKEIIALAPQMNAAMQAQMKLATLQSNYQKEMAAAEEAFQQSNDAAAYVVQLEKLNAAMGEATGNVTGYTAAQETVIAQSEKIARDALPREERARAELNARYDEAAEKIRKTLETGAEYNKVQELIAQNEKNRSGDMANLNRDLEAQAAKHSKAGKAARDHAKATQQLENAVEQLIHRNDEQIKLLELEAAGYGKSAEEVLYLKYAHDAETAALRAKVPLTEQHLARLREQAQQVSALTAALDAQRKAQEALNQVQDLVSATWVRALEDMTLNAETLTDAIKGIGDAWSKASLDALLTGKGPLAQFTGLASNDPSNPNAVGGIFGVLMGNTNKLISSIPKQVEKGAEKGTASGAETGIATSFSSGGSAGTFLEQNGKAIMGAMAGVTSLVGAYGVGMSGGSMGMAGVGGAISGATGGMALGGISLAGGGTLGAALGLSSAALGGIGAVIGAGISVYANQEAKKQAKQARYEEAQANYQSALPAMKELSAALAGDVTGTLQQAVDQARSKTHELLVIATNAFRMDEVDRLYKEFDAFEARIGKEFRDVFEGTLDQLSAGGALSGAFTSAKSEMQSFGDELLTWVEDVKKAFNVWSGGEAEQATQAARDAALAMLEPAESISAVQQAIQQVNGRASALQGILEDLYMSSGDAARAIDEGVLRAMDALRTSFSDDLTSKLYDAQDKGYMNDVRDTLAEVEQMYSDAAALGIDESSRIAEYLKLSAQGIVDGAELTGGAFDEMLMKFPELSGVVHQFVATMDEAIQTAGQFNESMIDKVLGAQGKSYIVDMRNLLTERDSLTQTAQQLGADVGLVNQYFGLAAQNIVTNAQLTGDAFNDLLAWFPQLSGQLTAFSAAAQQVGDTFWDVQNNVIDKILGAQGKSYISDMRALITERDELTATAQSVGVDVGLVNQYFSLAAQNIVDNAGLTGDAFADLISWFPDLSSSLKEAGKAVEQTADQIAAAAERIRGFEDRFFAATNDNGTLDGALREFDRTAARGRAAELAAGGQGLVALERAIAAERLNVQAQFAADAVSAAQSAVDTARQNLQSAAQAAIDAAQAQVDAAQTAAQAAAQAVSDAQSRVDAAQQALERAQDAVRQGYEDQASTLRDTVSRLQSFIKGIKEFKASLVLDDSLSPYSPAQRLAEAQRQYQEIAAKALAGDTGAMDQLESVSRSYLEEARGYYASSEAYYQAFNDVQSVLDRVSASAQDQLSEAERQLAALDAQIAALTRIDDTVLSIEQAQADLLAAQQELVTAQQQQSQADSALSVAQANLDAVQSQMDALLGIDKSVMSVYQAIQELTAAESALAKAQQTQADILAQQQALAAKNPNELFVQQAYRDVFGREADTGGLSYWTNQMDVGASTAAQVMERLNWEKAHGAMRFGGIVGSYATGGMVGNGMWDVDSVLARYAGGGNIALAGGEFVTRAPSVNRDTLPTLAAINATGRLPSANDDSAKAEIRALRQEVAELKQALVAGFNGTIGAVSQTTSAVKSTESTIGRQRIAR</sequence>
<evidence type="ECO:0000313" key="5">
    <source>
        <dbReference type="EMBL" id="NIJ57251.1"/>
    </source>
</evidence>
<evidence type="ECO:0000259" key="3">
    <source>
        <dbReference type="Pfam" id="PF13946"/>
    </source>
</evidence>
<evidence type="ECO:0000313" key="6">
    <source>
        <dbReference type="Proteomes" id="UP001429580"/>
    </source>
</evidence>
<dbReference type="EMBL" id="JAASQI010000002">
    <property type="protein sequence ID" value="NIJ57251.1"/>
    <property type="molecule type" value="Genomic_DNA"/>
</dbReference>
<keyword evidence="2" id="KW-0472">Membrane</keyword>
<reference evidence="5 6" key="1">
    <citation type="submission" date="2020-03" db="EMBL/GenBank/DDBJ databases">
        <title>Genomic Encyclopedia of Type Strains, Phase IV (KMG-IV): sequencing the most valuable type-strain genomes for metagenomic binning, comparative biology and taxonomic classification.</title>
        <authorList>
            <person name="Goeker M."/>
        </authorList>
    </citation>
    <scope>NUCLEOTIDE SEQUENCE [LARGE SCALE GENOMIC DNA]</scope>
    <source>
        <strain evidence="5 6">DSM 103870</strain>
    </source>
</reference>
<dbReference type="Pfam" id="PF13946">
    <property type="entry name" value="DUF4214"/>
    <property type="match status" value="1"/>
</dbReference>
<feature type="coiled-coil region" evidence="1">
    <location>
        <begin position="1728"/>
        <end position="1769"/>
    </location>
</feature>
<feature type="coiled-coil region" evidence="1">
    <location>
        <begin position="65"/>
        <end position="113"/>
    </location>
</feature>
<keyword evidence="6" id="KW-1185">Reference proteome</keyword>
<feature type="coiled-coil region" evidence="1">
    <location>
        <begin position="1619"/>
        <end position="1646"/>
    </location>
</feature>
<feature type="transmembrane region" description="Helical" evidence="2">
    <location>
        <begin position="1108"/>
        <end position="1132"/>
    </location>
</feature>
<keyword evidence="1" id="KW-0175">Coiled coil</keyword>
<gene>
    <name evidence="5" type="ORF">FHS82_001077</name>
</gene>
<evidence type="ECO:0000259" key="4">
    <source>
        <dbReference type="Pfam" id="PF20155"/>
    </source>
</evidence>
<dbReference type="Pfam" id="PF20155">
    <property type="entry name" value="TMP_3"/>
    <property type="match status" value="1"/>
</dbReference>
<dbReference type="NCBIfam" id="TIGR02675">
    <property type="entry name" value="tape_meas_nterm"/>
    <property type="match status" value="1"/>
</dbReference>